<dbReference type="PROSITE" id="PS51257">
    <property type="entry name" value="PROKAR_LIPOPROTEIN"/>
    <property type="match status" value="1"/>
</dbReference>
<name>A0ABM8HU15_9BACT</name>
<evidence type="ECO:0000313" key="2">
    <source>
        <dbReference type="Proteomes" id="UP001319827"/>
    </source>
</evidence>
<reference evidence="1 2" key="2">
    <citation type="journal article" date="2021" name="Int. J. Syst. Evol. Microbiol.">
        <title>Isolation and Polyphasic Characterization of Desulfuromonas versatilis sp. Nov., an Electrogenic Bacteria Capable of Versatile Metabolism Isolated from a Graphene Oxide-Reducing Enrichment Culture.</title>
        <authorList>
            <person name="Xie L."/>
            <person name="Yoshida N."/>
            <person name="Ishii S."/>
            <person name="Meng L."/>
        </authorList>
    </citation>
    <scope>NUCLEOTIDE SEQUENCE [LARGE SCALE GENOMIC DNA]</scope>
    <source>
        <strain evidence="1 2">NIT-T3</strain>
    </source>
</reference>
<sequence>MSRKSWYQVLFAMLGALLLVACTTYTSQEVPFRPPAAYQGMQMAGGAQVAAEPFVDKKAAKQAFGFDIRGAGLLPVQIVIDNAGKHALEIVPSQTFLIDAQGNYWNLLDSRTAYSRVESSSEFGTIGKGAGKGATLGAAGGALIGAAIGILAGENVGDAAMKGAAAGVAGGAIIGGANAASSEETGRQISRDLANKQLENRAIQPGTLARGFLFFPGEAPSAVQLRLQLVEKNTGVLHNLMLAM</sequence>
<dbReference type="EMBL" id="AP024355">
    <property type="protein sequence ID" value="BCR05474.1"/>
    <property type="molecule type" value="Genomic_DNA"/>
</dbReference>
<dbReference type="RefSeq" id="WP_225911503.1">
    <property type="nucleotide sequence ID" value="NZ_AP024355.1"/>
</dbReference>
<organism evidence="1 2">
    <name type="scientific">Desulfuromonas versatilis</name>
    <dbReference type="NCBI Taxonomy" id="2802975"/>
    <lineage>
        <taxon>Bacteria</taxon>
        <taxon>Pseudomonadati</taxon>
        <taxon>Thermodesulfobacteriota</taxon>
        <taxon>Desulfuromonadia</taxon>
        <taxon>Desulfuromonadales</taxon>
        <taxon>Desulfuromonadaceae</taxon>
        <taxon>Desulfuromonas</taxon>
    </lineage>
</organism>
<keyword evidence="2" id="KW-1185">Reference proteome</keyword>
<accession>A0ABM8HU15</accession>
<evidence type="ECO:0000313" key="1">
    <source>
        <dbReference type="EMBL" id="BCR05474.1"/>
    </source>
</evidence>
<protein>
    <submittedName>
        <fullName evidence="1">Lipoprotein</fullName>
    </submittedName>
</protein>
<keyword evidence="1" id="KW-0449">Lipoprotein</keyword>
<dbReference type="Proteomes" id="UP001319827">
    <property type="component" value="Chromosome"/>
</dbReference>
<proteinExistence type="predicted"/>
<reference evidence="1 2" key="1">
    <citation type="journal article" date="2016" name="C (Basel)">
        <title>Selective Growth of and Electricity Production by Marine Exoelectrogenic Bacteria in Self-Aggregated Hydrogel of Microbially Reduced Graphene Oxide.</title>
        <authorList>
            <person name="Yoshida N."/>
            <person name="Goto Y."/>
            <person name="Miyata Y."/>
        </authorList>
    </citation>
    <scope>NUCLEOTIDE SEQUENCE [LARGE SCALE GENOMIC DNA]</scope>
    <source>
        <strain evidence="1 2">NIT-T3</strain>
    </source>
</reference>
<gene>
    <name evidence="1" type="ORF">DESUT3_25430</name>
</gene>